<dbReference type="RefSeq" id="WP_227871505.1">
    <property type="nucleotide sequence ID" value="NZ_BDOQ01000014.1"/>
</dbReference>
<feature type="domain" description="Serine aminopeptidase S33" evidence="3">
    <location>
        <begin position="21"/>
        <end position="261"/>
    </location>
</feature>
<gene>
    <name evidence="4" type="primary">yvaK</name>
    <name evidence="4" type="ORF">NMK_2779</name>
</gene>
<accession>A0A2R5FAD1</accession>
<sequence>MALTIQEALGPTGYYEKHGEHAVLLIHGLTGTPAEMRPIAKRLTKQGFSVMCPALAGHCRAESDLRKSKWQDWYASIEQAFEALKAEHDQVFVSGLSIGALLAIKLAAEKGKRVSGLGLLSTTFFYDGWNMPRLKRKILLPLVLHSPLRFFLYWRETAPYGIKCERTRAMVHAVLENRDSLATEKVGIFRTSGVTIHESNRFIKVAKAALPHVKSPALIVHSTEDDTASLKNAHFVAKRIGTQHIETFFVDDTYHVVTLDKRRDDIARRMAEFFKKHTVTGEQRAVPAEAMATA</sequence>
<dbReference type="InterPro" id="IPR050266">
    <property type="entry name" value="AB_hydrolase_sf"/>
</dbReference>
<dbReference type="EC" id="3.1.1.1" evidence="4"/>
<dbReference type="InterPro" id="IPR012354">
    <property type="entry name" value="Esterase_lipase"/>
</dbReference>
<dbReference type="PANTHER" id="PTHR43798">
    <property type="entry name" value="MONOACYLGLYCEROL LIPASE"/>
    <property type="match status" value="1"/>
</dbReference>
<feature type="active site" description="Charge relay system" evidence="2">
    <location>
        <position position="255"/>
    </location>
</feature>
<dbReference type="GO" id="GO:0106435">
    <property type="term" value="F:carboxylesterase activity"/>
    <property type="evidence" value="ECO:0007669"/>
    <property type="project" value="UniProtKB-EC"/>
</dbReference>
<dbReference type="GO" id="GO:0016020">
    <property type="term" value="C:membrane"/>
    <property type="evidence" value="ECO:0007669"/>
    <property type="project" value="TreeGrafter"/>
</dbReference>
<evidence type="ECO:0000256" key="1">
    <source>
        <dbReference type="ARBA" id="ARBA00022801"/>
    </source>
</evidence>
<dbReference type="InterPro" id="IPR029058">
    <property type="entry name" value="AB_hydrolase_fold"/>
</dbReference>
<dbReference type="Pfam" id="PF12146">
    <property type="entry name" value="Hydrolase_4"/>
    <property type="match status" value="1"/>
</dbReference>
<organism evidence="4 5">
    <name type="scientific">Novimethylophilus kurashikiensis</name>
    <dbReference type="NCBI Taxonomy" id="1825523"/>
    <lineage>
        <taxon>Bacteria</taxon>
        <taxon>Pseudomonadati</taxon>
        <taxon>Pseudomonadota</taxon>
        <taxon>Betaproteobacteria</taxon>
        <taxon>Nitrosomonadales</taxon>
        <taxon>Methylophilaceae</taxon>
        <taxon>Novimethylophilus</taxon>
    </lineage>
</organism>
<keyword evidence="1 4" id="KW-0378">Hydrolase</keyword>
<feature type="active site" description="Nucleophile" evidence="2">
    <location>
        <position position="97"/>
    </location>
</feature>
<protein>
    <submittedName>
        <fullName evidence="4">Carboxylesterase</fullName>
        <ecNumber evidence="4">3.1.1.1</ecNumber>
    </submittedName>
</protein>
<dbReference type="PANTHER" id="PTHR43798:SF31">
    <property type="entry name" value="AB HYDROLASE SUPERFAMILY PROTEIN YCLE"/>
    <property type="match status" value="1"/>
</dbReference>
<dbReference type="InterPro" id="IPR022742">
    <property type="entry name" value="Hydrolase_4"/>
</dbReference>
<name>A0A2R5FAD1_9PROT</name>
<dbReference type="SUPFAM" id="SSF53474">
    <property type="entry name" value="alpha/beta-Hydrolases"/>
    <property type="match status" value="1"/>
</dbReference>
<proteinExistence type="predicted"/>
<keyword evidence="5" id="KW-1185">Reference proteome</keyword>
<feature type="active site" description="Charge relay system" evidence="2">
    <location>
        <position position="225"/>
    </location>
</feature>
<dbReference type="AlphaFoldDB" id="A0A2R5FAD1"/>
<evidence type="ECO:0000313" key="4">
    <source>
        <dbReference type="EMBL" id="GBG15176.1"/>
    </source>
</evidence>
<dbReference type="PIRSF" id="PIRSF017388">
    <property type="entry name" value="Esterase_lipase"/>
    <property type="match status" value="1"/>
</dbReference>
<evidence type="ECO:0000259" key="3">
    <source>
        <dbReference type="Pfam" id="PF12146"/>
    </source>
</evidence>
<evidence type="ECO:0000313" key="5">
    <source>
        <dbReference type="Proteomes" id="UP000245081"/>
    </source>
</evidence>
<dbReference type="Proteomes" id="UP000245081">
    <property type="component" value="Unassembled WGS sequence"/>
</dbReference>
<dbReference type="Gene3D" id="3.40.50.1820">
    <property type="entry name" value="alpha/beta hydrolase"/>
    <property type="match status" value="1"/>
</dbReference>
<evidence type="ECO:0000256" key="2">
    <source>
        <dbReference type="PIRSR" id="PIRSR017388-1"/>
    </source>
</evidence>
<reference evidence="4 5" key="1">
    <citation type="journal article" date="2018" name="Environ. Microbiol.">
        <title>Isolation and genomic characterization of Novimethylophilus kurashikiensis gen. nov. sp. nov., a new lanthanide-dependent methylotrophic species of Methylophilaceae.</title>
        <authorList>
            <person name="Lv H."/>
            <person name="Sahin N."/>
            <person name="Tani A."/>
        </authorList>
    </citation>
    <scope>NUCLEOTIDE SEQUENCE [LARGE SCALE GENOMIC DNA]</scope>
    <source>
        <strain evidence="4 5">La2-4</strain>
    </source>
</reference>
<dbReference type="EMBL" id="BDOQ01000014">
    <property type="protein sequence ID" value="GBG15176.1"/>
    <property type="molecule type" value="Genomic_DNA"/>
</dbReference>
<comment type="caution">
    <text evidence="4">The sequence shown here is derived from an EMBL/GenBank/DDBJ whole genome shotgun (WGS) entry which is preliminary data.</text>
</comment>